<gene>
    <name evidence="5" type="ORF">MEDL_11199</name>
</gene>
<evidence type="ECO:0000313" key="6">
    <source>
        <dbReference type="Proteomes" id="UP000683360"/>
    </source>
</evidence>
<keyword evidence="2" id="KW-0472">Membrane</keyword>
<proteinExistence type="predicted"/>
<dbReference type="OrthoDB" id="6196080at2759"/>
<keyword evidence="3" id="KW-1015">Disulfide bond</keyword>
<dbReference type="Gene3D" id="2.60.40.10">
    <property type="entry name" value="Immunoglobulins"/>
    <property type="match status" value="2"/>
</dbReference>
<comment type="subcellular location">
    <subcellularLocation>
        <location evidence="1">Membrane</location>
        <topology evidence="1">Single-pass membrane protein</topology>
    </subcellularLocation>
</comment>
<dbReference type="InterPro" id="IPR007110">
    <property type="entry name" value="Ig-like_dom"/>
</dbReference>
<dbReference type="Proteomes" id="UP000683360">
    <property type="component" value="Unassembled WGS sequence"/>
</dbReference>
<name>A0A8S3QT32_MYTED</name>
<evidence type="ECO:0000259" key="4">
    <source>
        <dbReference type="PROSITE" id="PS50835"/>
    </source>
</evidence>
<accession>A0A8S3QT32</accession>
<evidence type="ECO:0000256" key="3">
    <source>
        <dbReference type="ARBA" id="ARBA00023157"/>
    </source>
</evidence>
<keyword evidence="6" id="KW-1185">Reference proteome</keyword>
<dbReference type="GO" id="GO:0016020">
    <property type="term" value="C:membrane"/>
    <property type="evidence" value="ECO:0007669"/>
    <property type="project" value="UniProtKB-SubCell"/>
</dbReference>
<protein>
    <recommendedName>
        <fullName evidence="4">Ig-like domain-containing protein</fullName>
    </recommendedName>
</protein>
<dbReference type="InterPro" id="IPR036179">
    <property type="entry name" value="Ig-like_dom_sf"/>
</dbReference>
<evidence type="ECO:0000256" key="2">
    <source>
        <dbReference type="ARBA" id="ARBA00023136"/>
    </source>
</evidence>
<dbReference type="EMBL" id="CAJPWZ010000554">
    <property type="protein sequence ID" value="CAG2196316.1"/>
    <property type="molecule type" value="Genomic_DNA"/>
</dbReference>
<dbReference type="SUPFAM" id="SSF48726">
    <property type="entry name" value="Immunoglobulin"/>
    <property type="match status" value="2"/>
</dbReference>
<dbReference type="SMART" id="SM00409">
    <property type="entry name" value="IG"/>
    <property type="match status" value="2"/>
</dbReference>
<sequence length="200" mass="22036">MIYMNYITDLVETQEIIYKSLGSSVELVCPIVNTYRIITWLGPPNLSVYAVGTDVLTELSSQVDISESDIDKKSILLIKHFTKDKSGKFRCSVFNRNPSNLVIVNATGDKITTVEGRQNNLECRVTSGQPGGNITWSTDGVVVAENGPSLVTYSLTPKKSDNGKLFKCEAFPAEGKSVLESSVLLKVFCKFVCLDNDLHF</sequence>
<dbReference type="InterPro" id="IPR003599">
    <property type="entry name" value="Ig_sub"/>
</dbReference>
<dbReference type="InterPro" id="IPR013162">
    <property type="entry name" value="CD80_C2-set"/>
</dbReference>
<dbReference type="AlphaFoldDB" id="A0A8S3QT32"/>
<reference evidence="5" key="1">
    <citation type="submission" date="2021-03" db="EMBL/GenBank/DDBJ databases">
        <authorList>
            <person name="Bekaert M."/>
        </authorList>
    </citation>
    <scope>NUCLEOTIDE SEQUENCE</scope>
</reference>
<evidence type="ECO:0000256" key="1">
    <source>
        <dbReference type="ARBA" id="ARBA00004167"/>
    </source>
</evidence>
<dbReference type="InterPro" id="IPR013783">
    <property type="entry name" value="Ig-like_fold"/>
</dbReference>
<organism evidence="5 6">
    <name type="scientific">Mytilus edulis</name>
    <name type="common">Blue mussel</name>
    <dbReference type="NCBI Taxonomy" id="6550"/>
    <lineage>
        <taxon>Eukaryota</taxon>
        <taxon>Metazoa</taxon>
        <taxon>Spiralia</taxon>
        <taxon>Lophotrochozoa</taxon>
        <taxon>Mollusca</taxon>
        <taxon>Bivalvia</taxon>
        <taxon>Autobranchia</taxon>
        <taxon>Pteriomorphia</taxon>
        <taxon>Mytilida</taxon>
        <taxon>Mytiloidea</taxon>
        <taxon>Mytilidae</taxon>
        <taxon>Mytilinae</taxon>
        <taxon>Mytilus</taxon>
    </lineage>
</organism>
<dbReference type="PROSITE" id="PS50835">
    <property type="entry name" value="IG_LIKE"/>
    <property type="match status" value="1"/>
</dbReference>
<evidence type="ECO:0000313" key="5">
    <source>
        <dbReference type="EMBL" id="CAG2196316.1"/>
    </source>
</evidence>
<feature type="domain" description="Ig-like" evidence="4">
    <location>
        <begin position="98"/>
        <end position="184"/>
    </location>
</feature>
<dbReference type="Pfam" id="PF08205">
    <property type="entry name" value="C2-set_2"/>
    <property type="match status" value="1"/>
</dbReference>
<comment type="caution">
    <text evidence="5">The sequence shown here is derived from an EMBL/GenBank/DDBJ whole genome shotgun (WGS) entry which is preliminary data.</text>
</comment>